<organism evidence="2 3">
    <name type="scientific">Brassica cretica</name>
    <name type="common">Mustard</name>
    <dbReference type="NCBI Taxonomy" id="69181"/>
    <lineage>
        <taxon>Eukaryota</taxon>
        <taxon>Viridiplantae</taxon>
        <taxon>Streptophyta</taxon>
        <taxon>Embryophyta</taxon>
        <taxon>Tracheophyta</taxon>
        <taxon>Spermatophyta</taxon>
        <taxon>Magnoliopsida</taxon>
        <taxon>eudicotyledons</taxon>
        <taxon>Gunneridae</taxon>
        <taxon>Pentapetalae</taxon>
        <taxon>rosids</taxon>
        <taxon>malvids</taxon>
        <taxon>Brassicales</taxon>
        <taxon>Brassicaceae</taxon>
        <taxon>Brassiceae</taxon>
        <taxon>Brassica</taxon>
    </lineage>
</organism>
<protein>
    <submittedName>
        <fullName evidence="2">Uncharacterized protein</fullName>
    </submittedName>
</protein>
<comment type="caution">
    <text evidence="2">The sequence shown here is derived from an EMBL/GenBank/DDBJ whole genome shotgun (WGS) entry which is preliminary data.</text>
</comment>
<accession>A0A8S9PK33</accession>
<dbReference type="AlphaFoldDB" id="A0A8S9PK33"/>
<dbReference type="Proteomes" id="UP000712600">
    <property type="component" value="Unassembled WGS sequence"/>
</dbReference>
<proteinExistence type="predicted"/>
<sequence length="113" mass="13145">MFCWLLVGTLWYRRRRGDGKLQVSHQRGRWYDCRLLRWQDPRAASSGRFTESDCCLPKLVNRLPDNNVGGLQTRRNEVPNTGRLNRAEQENNRTTICNKTSTILQDRAQAQGP</sequence>
<evidence type="ECO:0000313" key="3">
    <source>
        <dbReference type="Proteomes" id="UP000712600"/>
    </source>
</evidence>
<reference evidence="2" key="1">
    <citation type="submission" date="2019-12" db="EMBL/GenBank/DDBJ databases">
        <title>Genome sequencing and annotation of Brassica cretica.</title>
        <authorList>
            <person name="Studholme D.J."/>
            <person name="Sarris P."/>
        </authorList>
    </citation>
    <scope>NUCLEOTIDE SEQUENCE</scope>
    <source>
        <strain evidence="2">PFS-109/04</strain>
        <tissue evidence="2">Leaf</tissue>
    </source>
</reference>
<gene>
    <name evidence="2" type="ORF">F2Q69_00049972</name>
</gene>
<evidence type="ECO:0000313" key="2">
    <source>
        <dbReference type="EMBL" id="KAF3522385.1"/>
    </source>
</evidence>
<dbReference type="EMBL" id="QGKX02001347">
    <property type="protein sequence ID" value="KAF3522385.1"/>
    <property type="molecule type" value="Genomic_DNA"/>
</dbReference>
<name>A0A8S9PK33_BRACR</name>
<evidence type="ECO:0000256" key="1">
    <source>
        <dbReference type="SAM" id="MobiDB-lite"/>
    </source>
</evidence>
<feature type="region of interest" description="Disordered" evidence="1">
    <location>
        <begin position="67"/>
        <end position="89"/>
    </location>
</feature>